<feature type="region of interest" description="Disordered" evidence="1">
    <location>
        <begin position="78"/>
        <end position="106"/>
    </location>
</feature>
<evidence type="ECO:0000256" key="1">
    <source>
        <dbReference type="SAM" id="MobiDB-lite"/>
    </source>
</evidence>
<dbReference type="Proteomes" id="UP000018817">
    <property type="component" value="Unassembled WGS sequence"/>
</dbReference>
<dbReference type="EMBL" id="KI669571">
    <property type="protein sequence ID" value="ETN14900.1"/>
    <property type="molecule type" value="Genomic_DNA"/>
</dbReference>
<evidence type="ECO:0000313" key="2">
    <source>
        <dbReference type="EMBL" id="ETN14900.1"/>
    </source>
</evidence>
<dbReference type="RefSeq" id="XP_008899554.1">
    <property type="nucleotide sequence ID" value="XM_008901306.1"/>
</dbReference>
<reference evidence="2 3" key="2">
    <citation type="submission" date="2013-11" db="EMBL/GenBank/DDBJ databases">
        <title>The Genome Sequence of Phytophthora parasitica INRA-310.</title>
        <authorList>
            <consortium name="The Broad Institute Genomics Platform"/>
            <person name="Russ C."/>
            <person name="Tyler B."/>
            <person name="Panabieres F."/>
            <person name="Shan W."/>
            <person name="Tripathy S."/>
            <person name="Grunwald N."/>
            <person name="Machado M."/>
            <person name="Johnson C.S."/>
            <person name="Arredondo F."/>
            <person name="Hong C."/>
            <person name="Coffey M."/>
            <person name="Young S.K."/>
            <person name="Zeng Q."/>
            <person name="Gargeya S."/>
            <person name="Fitzgerald M."/>
            <person name="Abouelleil A."/>
            <person name="Alvarado L."/>
            <person name="Chapman S.B."/>
            <person name="Gainer-Dewar J."/>
            <person name="Goldberg J."/>
            <person name="Griggs A."/>
            <person name="Gujja S."/>
            <person name="Hansen M."/>
            <person name="Howarth C."/>
            <person name="Imamovic A."/>
            <person name="Ireland A."/>
            <person name="Larimer J."/>
            <person name="McCowan C."/>
            <person name="Murphy C."/>
            <person name="Pearson M."/>
            <person name="Poon T.W."/>
            <person name="Priest M."/>
            <person name="Roberts A."/>
            <person name="Saif S."/>
            <person name="Shea T."/>
            <person name="Sykes S."/>
            <person name="Wortman J."/>
            <person name="Nusbaum C."/>
            <person name="Birren B."/>
        </authorList>
    </citation>
    <scope>NUCLEOTIDE SEQUENCE [LARGE SCALE GENOMIC DNA]</scope>
    <source>
        <strain evidence="2 3">INRA-310</strain>
    </source>
</reference>
<proteinExistence type="predicted"/>
<gene>
    <name evidence="2" type="ORF">PPTG_07151</name>
</gene>
<dbReference type="AlphaFoldDB" id="W2QRM2"/>
<accession>W2QRM2</accession>
<protein>
    <submittedName>
        <fullName evidence="2">Uncharacterized protein</fullName>
    </submittedName>
</protein>
<organism evidence="2 3">
    <name type="scientific">Phytophthora nicotianae (strain INRA-310)</name>
    <name type="common">Phytophthora parasitica</name>
    <dbReference type="NCBI Taxonomy" id="761204"/>
    <lineage>
        <taxon>Eukaryota</taxon>
        <taxon>Sar</taxon>
        <taxon>Stramenopiles</taxon>
        <taxon>Oomycota</taxon>
        <taxon>Peronosporomycetes</taxon>
        <taxon>Peronosporales</taxon>
        <taxon>Peronosporaceae</taxon>
        <taxon>Phytophthora</taxon>
    </lineage>
</organism>
<dbReference type="VEuPathDB" id="FungiDB:PPTG_07151"/>
<feature type="compositionally biased region" description="Basic and acidic residues" evidence="1">
    <location>
        <begin position="31"/>
        <end position="40"/>
    </location>
</feature>
<sequence>MATVMVPLNSIATRVTRYRNFWTKLIQAPQDRNKQPDSRASKRKNRLHRLTRPAKRRRRRWLAVHDSSAEDSLAETISLSSADDEHDKKTKIPVQDPTVGRTPRVRRTKSYPERLAMESDRVNFVNKVPPMPQLEFSTWEELSDEMEKCCSENFLLFRARDTQTVKKHNSLAKLQIPNKMQHSYKVFRCTHGCLQKSRSKGLRSTPTRYTSLLSPMVQVVDF</sequence>
<feature type="region of interest" description="Disordered" evidence="1">
    <location>
        <begin position="27"/>
        <end position="65"/>
    </location>
</feature>
<dbReference type="OrthoDB" id="10655962at2759"/>
<dbReference type="GeneID" id="20177059"/>
<feature type="compositionally biased region" description="Basic residues" evidence="1">
    <location>
        <begin position="41"/>
        <end position="62"/>
    </location>
</feature>
<reference evidence="3" key="1">
    <citation type="submission" date="2011-12" db="EMBL/GenBank/DDBJ databases">
        <authorList>
            <consortium name="The Broad Institute Genome Sequencing Platform"/>
            <person name="Russ C."/>
            <person name="Tyler B."/>
            <person name="Panabieres F."/>
            <person name="Shan W."/>
            <person name="Tripathy S."/>
            <person name="Grunwald N."/>
            <person name="Machado M."/>
            <person name="Young S.K."/>
            <person name="Zeng Q."/>
            <person name="Gargeya S."/>
            <person name="Fitzgerald M."/>
            <person name="Haas B."/>
            <person name="Abouelleil A."/>
            <person name="Alvarado L."/>
            <person name="Arachchi H.M."/>
            <person name="Berlin A."/>
            <person name="Chapman S.B."/>
            <person name="Gearin G."/>
            <person name="Goldberg J."/>
            <person name="Griggs A."/>
            <person name="Gujja S."/>
            <person name="Hansen M."/>
            <person name="Heiman D."/>
            <person name="Howarth C."/>
            <person name="Larimer J."/>
            <person name="Lui A."/>
            <person name="MacDonald P.J.P."/>
            <person name="McCowen C."/>
            <person name="Montmayeur A."/>
            <person name="Murphy C."/>
            <person name="Neiman D."/>
            <person name="Pearson M."/>
            <person name="Priest M."/>
            <person name="Roberts A."/>
            <person name="Saif S."/>
            <person name="Shea T."/>
            <person name="Sisk P."/>
            <person name="Stolte C."/>
            <person name="Sykes S."/>
            <person name="Wortman J."/>
            <person name="Nusbaum C."/>
            <person name="Birren B."/>
        </authorList>
    </citation>
    <scope>NUCLEOTIDE SEQUENCE [LARGE SCALE GENOMIC DNA]</scope>
    <source>
        <strain evidence="3">INRA-310</strain>
    </source>
</reference>
<name>W2QRM2_PHYN3</name>
<evidence type="ECO:0000313" key="3">
    <source>
        <dbReference type="Proteomes" id="UP000018817"/>
    </source>
</evidence>